<dbReference type="Pfam" id="PF01061">
    <property type="entry name" value="ABC2_membrane"/>
    <property type="match status" value="1"/>
</dbReference>
<keyword evidence="4 6" id="KW-0472">Membrane</keyword>
<dbReference type="PANTHER" id="PTHR43229">
    <property type="entry name" value="NODULATION PROTEIN J"/>
    <property type="match status" value="1"/>
</dbReference>
<evidence type="ECO:0000256" key="3">
    <source>
        <dbReference type="ARBA" id="ARBA00022989"/>
    </source>
</evidence>
<feature type="domain" description="ABC transmembrane type-2" evidence="7">
    <location>
        <begin position="24"/>
        <end position="260"/>
    </location>
</feature>
<dbReference type="AlphaFoldDB" id="A0A418Q9G8"/>
<keyword evidence="9" id="KW-1185">Reference proteome</keyword>
<evidence type="ECO:0000259" key="7">
    <source>
        <dbReference type="PROSITE" id="PS51012"/>
    </source>
</evidence>
<proteinExistence type="inferred from homology"/>
<dbReference type="PROSITE" id="PS51012">
    <property type="entry name" value="ABC_TM2"/>
    <property type="match status" value="1"/>
</dbReference>
<evidence type="ECO:0000256" key="6">
    <source>
        <dbReference type="RuleBase" id="RU361157"/>
    </source>
</evidence>
<feature type="transmembrane region" description="Helical" evidence="6">
    <location>
        <begin position="135"/>
        <end position="157"/>
    </location>
</feature>
<dbReference type="InterPro" id="IPR000412">
    <property type="entry name" value="ABC_2_transport"/>
</dbReference>
<dbReference type="GO" id="GO:0140359">
    <property type="term" value="F:ABC-type transporter activity"/>
    <property type="evidence" value="ECO:0007669"/>
    <property type="project" value="InterPro"/>
</dbReference>
<dbReference type="Proteomes" id="UP000285278">
    <property type="component" value="Unassembled WGS sequence"/>
</dbReference>
<name>A0A418Q9G8_9CORY</name>
<evidence type="ECO:0000256" key="2">
    <source>
        <dbReference type="ARBA" id="ARBA00022692"/>
    </source>
</evidence>
<keyword evidence="2 6" id="KW-0812">Transmembrane</keyword>
<dbReference type="PANTHER" id="PTHR43229:SF2">
    <property type="entry name" value="NODULATION PROTEIN J"/>
    <property type="match status" value="1"/>
</dbReference>
<accession>A0A418Q9G8</accession>
<dbReference type="GO" id="GO:0046677">
    <property type="term" value="P:response to antibiotic"/>
    <property type="evidence" value="ECO:0007669"/>
    <property type="project" value="UniProtKB-KW"/>
</dbReference>
<dbReference type="InterPro" id="IPR051784">
    <property type="entry name" value="Nod_factor_ABC_transporter"/>
</dbReference>
<keyword evidence="5" id="KW-0046">Antibiotic resistance</keyword>
<evidence type="ECO:0000256" key="4">
    <source>
        <dbReference type="ARBA" id="ARBA00023136"/>
    </source>
</evidence>
<dbReference type="STRING" id="1451189.CFAL_08435"/>
<evidence type="ECO:0000313" key="8">
    <source>
        <dbReference type="EMBL" id="RIX36664.1"/>
    </source>
</evidence>
<evidence type="ECO:0000313" key="9">
    <source>
        <dbReference type="Proteomes" id="UP000285278"/>
    </source>
</evidence>
<comment type="caution">
    <text evidence="8">The sequence shown here is derived from an EMBL/GenBank/DDBJ whole genome shotgun (WGS) entry which is preliminary data.</text>
</comment>
<dbReference type="OrthoDB" id="9255971at2"/>
<keyword evidence="6" id="KW-1003">Cell membrane</keyword>
<dbReference type="PIRSF" id="PIRSF006648">
    <property type="entry name" value="DrrB"/>
    <property type="match status" value="1"/>
</dbReference>
<reference evidence="8 9" key="1">
    <citation type="submission" date="2018-09" db="EMBL/GenBank/DDBJ databases">
        <title>Optimization and identification of Corynebacterium falsenii FN1-14 from fish paste.</title>
        <authorList>
            <person name="Daroonpunt R."/>
            <person name="Tanasupawat S."/>
        </authorList>
    </citation>
    <scope>NUCLEOTIDE SEQUENCE [LARGE SCALE GENOMIC DNA]</scope>
    <source>
        <strain evidence="8 9">FN1-14</strain>
    </source>
</reference>
<evidence type="ECO:0000256" key="5">
    <source>
        <dbReference type="ARBA" id="ARBA00023251"/>
    </source>
</evidence>
<dbReference type="GO" id="GO:0043190">
    <property type="term" value="C:ATP-binding cassette (ABC) transporter complex"/>
    <property type="evidence" value="ECO:0007669"/>
    <property type="project" value="InterPro"/>
</dbReference>
<feature type="transmembrane region" description="Helical" evidence="6">
    <location>
        <begin position="169"/>
        <end position="188"/>
    </location>
</feature>
<dbReference type="EMBL" id="QXJK01000001">
    <property type="protein sequence ID" value="RIX36664.1"/>
    <property type="molecule type" value="Genomic_DNA"/>
</dbReference>
<keyword evidence="3 6" id="KW-1133">Transmembrane helix</keyword>
<feature type="transmembrane region" description="Helical" evidence="6">
    <location>
        <begin position="235"/>
        <end position="254"/>
    </location>
</feature>
<comment type="similarity">
    <text evidence="6">Belongs to the ABC-2 integral membrane protein family.</text>
</comment>
<dbReference type="RefSeq" id="WP_025403245.1">
    <property type="nucleotide sequence ID" value="NZ_CBCRUA010000001.1"/>
</dbReference>
<protein>
    <recommendedName>
        <fullName evidence="6">Transport permease protein</fullName>
    </recommendedName>
</protein>
<comment type="subcellular location">
    <subcellularLocation>
        <location evidence="6">Cell membrane</location>
        <topology evidence="6">Multi-pass membrane protein</topology>
    </subcellularLocation>
    <subcellularLocation>
        <location evidence="1">Membrane</location>
        <topology evidence="1">Multi-pass membrane protein</topology>
    </subcellularLocation>
</comment>
<dbReference type="InterPro" id="IPR013525">
    <property type="entry name" value="ABC2_TM"/>
</dbReference>
<feature type="transmembrane region" description="Helical" evidence="6">
    <location>
        <begin position="58"/>
        <end position="80"/>
    </location>
</feature>
<keyword evidence="6" id="KW-0813">Transport</keyword>
<dbReference type="InterPro" id="IPR047817">
    <property type="entry name" value="ABC2_TM_bact-type"/>
</dbReference>
<feature type="transmembrane region" description="Helical" evidence="6">
    <location>
        <begin position="25"/>
        <end position="46"/>
    </location>
</feature>
<organism evidence="8 9">
    <name type="scientific">Corynebacterium falsenii</name>
    <dbReference type="NCBI Taxonomy" id="108486"/>
    <lineage>
        <taxon>Bacteria</taxon>
        <taxon>Bacillati</taxon>
        <taxon>Actinomycetota</taxon>
        <taxon>Actinomycetes</taxon>
        <taxon>Mycobacteriales</taxon>
        <taxon>Corynebacteriaceae</taxon>
        <taxon>Corynebacterium</taxon>
    </lineage>
</organism>
<sequence>MSNWLTDIRAVTIRNLIRFRSTADVFVWAVLQPIMFVLLFSQVFGGAIKVPGVDYTNFLMAGIFAQTAVFGATFSGMFMIQDRKDGLLDRFKTLPMSNSAVLIARTIADLTINTVSLSAMVITGLIVGWRPEAGIGGFIGGMALLLAFSWAFSWVLIWVGMKIKSVEAFNSATFMVMFPLTFLSNAFVPSDSMPTVLRVFAEWNPVSALVHATRTLFGNNGAMPEPTVWPMQHSLVMSLVGIVMFVVIFAPLAARSFRRG</sequence>
<gene>
    <name evidence="8" type="ORF">D3M95_00130</name>
</gene>
<feature type="transmembrane region" description="Helical" evidence="6">
    <location>
        <begin position="101"/>
        <end position="129"/>
    </location>
</feature>
<evidence type="ECO:0000256" key="1">
    <source>
        <dbReference type="ARBA" id="ARBA00004141"/>
    </source>
</evidence>